<keyword evidence="3" id="KW-1185">Reference proteome</keyword>
<sequence length="63" mass="6447">MDVKGAVWRKSTRSGDNGGDCVELAALGGEVGVRDSKAPSAGHLTLARADLAVLIERIKSGAL</sequence>
<evidence type="ECO:0000313" key="3">
    <source>
        <dbReference type="Proteomes" id="UP000251891"/>
    </source>
</evidence>
<organism evidence="2 3">
    <name type="scientific">Actinomadura craniellae</name>
    <dbReference type="NCBI Taxonomy" id="2231787"/>
    <lineage>
        <taxon>Bacteria</taxon>
        <taxon>Bacillati</taxon>
        <taxon>Actinomycetota</taxon>
        <taxon>Actinomycetes</taxon>
        <taxon>Streptosporangiales</taxon>
        <taxon>Thermomonosporaceae</taxon>
        <taxon>Actinomadura</taxon>
    </lineage>
</organism>
<accession>A0A365H297</accession>
<dbReference type="EMBL" id="QLYX01000010">
    <property type="protein sequence ID" value="RAY13221.1"/>
    <property type="molecule type" value="Genomic_DNA"/>
</dbReference>
<dbReference type="AlphaFoldDB" id="A0A365H297"/>
<protein>
    <submittedName>
        <fullName evidence="2">DUF397 domain-containing protein</fullName>
    </submittedName>
</protein>
<proteinExistence type="predicted"/>
<evidence type="ECO:0000259" key="1">
    <source>
        <dbReference type="Pfam" id="PF04149"/>
    </source>
</evidence>
<dbReference type="Pfam" id="PF04149">
    <property type="entry name" value="DUF397"/>
    <property type="match status" value="1"/>
</dbReference>
<comment type="caution">
    <text evidence="2">The sequence shown here is derived from an EMBL/GenBank/DDBJ whole genome shotgun (WGS) entry which is preliminary data.</text>
</comment>
<evidence type="ECO:0000313" key="2">
    <source>
        <dbReference type="EMBL" id="RAY13221.1"/>
    </source>
</evidence>
<gene>
    <name evidence="2" type="ORF">DPM19_22320</name>
</gene>
<dbReference type="Proteomes" id="UP000251891">
    <property type="component" value="Unassembled WGS sequence"/>
</dbReference>
<feature type="domain" description="DUF397" evidence="1">
    <location>
        <begin position="6"/>
        <end position="59"/>
    </location>
</feature>
<dbReference type="OrthoDB" id="3430276at2"/>
<dbReference type="InterPro" id="IPR007278">
    <property type="entry name" value="DUF397"/>
</dbReference>
<name>A0A365H297_9ACTN</name>
<dbReference type="RefSeq" id="WP_111869914.1">
    <property type="nucleotide sequence ID" value="NZ_QLYX01000010.1"/>
</dbReference>
<reference evidence="2 3" key="1">
    <citation type="submission" date="2018-06" db="EMBL/GenBank/DDBJ databases">
        <title>Actinomadura craniellae sp. nov. isolated from marine sponge Craniella sp.</title>
        <authorList>
            <person name="Li L."/>
            <person name="Xu Q.H."/>
            <person name="Lin H.W."/>
            <person name="Lu Y.H."/>
        </authorList>
    </citation>
    <scope>NUCLEOTIDE SEQUENCE [LARGE SCALE GENOMIC DNA]</scope>
    <source>
        <strain evidence="2 3">LHW63021</strain>
    </source>
</reference>